<dbReference type="AlphaFoldDB" id="A0A9N8DY92"/>
<organism evidence="1 2">
    <name type="scientific">Seminavis robusta</name>
    <dbReference type="NCBI Taxonomy" id="568900"/>
    <lineage>
        <taxon>Eukaryota</taxon>
        <taxon>Sar</taxon>
        <taxon>Stramenopiles</taxon>
        <taxon>Ochrophyta</taxon>
        <taxon>Bacillariophyta</taxon>
        <taxon>Bacillariophyceae</taxon>
        <taxon>Bacillariophycidae</taxon>
        <taxon>Naviculales</taxon>
        <taxon>Naviculaceae</taxon>
        <taxon>Seminavis</taxon>
    </lineage>
</organism>
<name>A0A9N8DY92_9STRA</name>
<evidence type="ECO:0000313" key="2">
    <source>
        <dbReference type="Proteomes" id="UP001153069"/>
    </source>
</evidence>
<dbReference type="OrthoDB" id="38029at2759"/>
<reference evidence="1" key="1">
    <citation type="submission" date="2020-06" db="EMBL/GenBank/DDBJ databases">
        <authorList>
            <consortium name="Plant Systems Biology data submission"/>
        </authorList>
    </citation>
    <scope>NUCLEOTIDE SEQUENCE</scope>
    <source>
        <strain evidence="1">D6</strain>
    </source>
</reference>
<dbReference type="EMBL" id="CAICTM010000461">
    <property type="protein sequence ID" value="CAB9510996.1"/>
    <property type="molecule type" value="Genomic_DNA"/>
</dbReference>
<keyword evidence="2" id="KW-1185">Reference proteome</keyword>
<sequence>MGKDTPINTWEEYHGLVSKQKELLAYLKSQQAGRGQAKMIERMNTRATTHNTWRQMSGVKLVAHEMNHPGNKPFVIGFMSIALLGTWAYRKGLNSEEAQKDSKYWQRFHASH</sequence>
<gene>
    <name evidence="1" type="ORF">SEMRO_462_G148080.1</name>
</gene>
<protein>
    <submittedName>
        <fullName evidence="1">Uncharacterized protein</fullName>
    </submittedName>
</protein>
<accession>A0A9N8DY92</accession>
<dbReference type="Proteomes" id="UP001153069">
    <property type="component" value="Unassembled WGS sequence"/>
</dbReference>
<proteinExistence type="predicted"/>
<comment type="caution">
    <text evidence="1">The sequence shown here is derived from an EMBL/GenBank/DDBJ whole genome shotgun (WGS) entry which is preliminary data.</text>
</comment>
<evidence type="ECO:0000313" key="1">
    <source>
        <dbReference type="EMBL" id="CAB9510996.1"/>
    </source>
</evidence>